<feature type="compositionally biased region" description="Low complexity" evidence="1">
    <location>
        <begin position="161"/>
        <end position="187"/>
    </location>
</feature>
<accession>A0ABU6TQF0</accession>
<keyword evidence="3" id="KW-1185">Reference proteome</keyword>
<gene>
    <name evidence="2" type="ORF">PIB30_071634</name>
</gene>
<organism evidence="2 3">
    <name type="scientific">Stylosanthes scabra</name>
    <dbReference type="NCBI Taxonomy" id="79078"/>
    <lineage>
        <taxon>Eukaryota</taxon>
        <taxon>Viridiplantae</taxon>
        <taxon>Streptophyta</taxon>
        <taxon>Embryophyta</taxon>
        <taxon>Tracheophyta</taxon>
        <taxon>Spermatophyta</taxon>
        <taxon>Magnoliopsida</taxon>
        <taxon>eudicotyledons</taxon>
        <taxon>Gunneridae</taxon>
        <taxon>Pentapetalae</taxon>
        <taxon>rosids</taxon>
        <taxon>fabids</taxon>
        <taxon>Fabales</taxon>
        <taxon>Fabaceae</taxon>
        <taxon>Papilionoideae</taxon>
        <taxon>50 kb inversion clade</taxon>
        <taxon>dalbergioids sensu lato</taxon>
        <taxon>Dalbergieae</taxon>
        <taxon>Pterocarpus clade</taxon>
        <taxon>Stylosanthes</taxon>
    </lineage>
</organism>
<proteinExistence type="predicted"/>
<feature type="region of interest" description="Disordered" evidence="1">
    <location>
        <begin position="341"/>
        <end position="397"/>
    </location>
</feature>
<comment type="caution">
    <text evidence="2">The sequence shown here is derived from an EMBL/GenBank/DDBJ whole genome shotgun (WGS) entry which is preliminary data.</text>
</comment>
<feature type="compositionally biased region" description="Basic and acidic residues" evidence="1">
    <location>
        <begin position="139"/>
        <end position="148"/>
    </location>
</feature>
<evidence type="ECO:0000313" key="3">
    <source>
        <dbReference type="Proteomes" id="UP001341840"/>
    </source>
</evidence>
<name>A0ABU6TQF0_9FABA</name>
<protein>
    <submittedName>
        <fullName evidence="2">Uncharacterized protein</fullName>
    </submittedName>
</protein>
<evidence type="ECO:0000256" key="1">
    <source>
        <dbReference type="SAM" id="MobiDB-lite"/>
    </source>
</evidence>
<feature type="region of interest" description="Disordered" evidence="1">
    <location>
        <begin position="139"/>
        <end position="220"/>
    </location>
</feature>
<feature type="compositionally biased region" description="Basic and acidic residues" evidence="1">
    <location>
        <begin position="189"/>
        <end position="212"/>
    </location>
</feature>
<sequence length="448" mass="50305">MGFGAFSYLPIQNLDQVLLKQIFDCYDIYDNTIYTDAAAVKITTKKIGDALGLSSNGAAYDKRVVRKNLSEEDKDVHKFFQGKTSVALQNLIKMTPLENDENRKLFMRRFKGDRSTASMDRYWIGEVLEKRMKQEKKLDAGLLKTREMRARKKKTTMRFPSSDADSLSGSESYRSRSSYSASEFESTSDSEHTVSEEPPSRKELSIKRKSDRAVVGSNAPLNTTRHSVAVAGSSELEDIPLAVAFENLKKRRKQQREERNIKQRVSKINEGHEVTQEAGRSAFDTRMFDSFDTGAEVQAPPIGEDVVYVEIHPGRTNDAEPVLLNMQQTDTRLVSEVEAPPPKVGDVVQEGLQPEQQHREKAEEPNDLIALDPEPIDMQGPSETQDPEPCSLTLRPWLQPEAADEIITDVLLSMNKEGPSTRDEDQVQQTGDEDQPKTPEAAPINNGQ</sequence>
<dbReference type="Proteomes" id="UP001341840">
    <property type="component" value="Unassembled WGS sequence"/>
</dbReference>
<evidence type="ECO:0000313" key="2">
    <source>
        <dbReference type="EMBL" id="MED6150371.1"/>
    </source>
</evidence>
<feature type="region of interest" description="Disordered" evidence="1">
    <location>
        <begin position="411"/>
        <end position="448"/>
    </location>
</feature>
<reference evidence="2 3" key="1">
    <citation type="journal article" date="2023" name="Plants (Basel)">
        <title>Bridging the Gap: Combining Genomics and Transcriptomics Approaches to Understand Stylosanthes scabra, an Orphan Legume from the Brazilian Caatinga.</title>
        <authorList>
            <person name="Ferreira-Neto J.R.C."/>
            <person name="da Silva M.D."/>
            <person name="Binneck E."/>
            <person name="de Melo N.F."/>
            <person name="da Silva R.H."/>
            <person name="de Melo A.L.T.M."/>
            <person name="Pandolfi V."/>
            <person name="Bustamante F.O."/>
            <person name="Brasileiro-Vidal A.C."/>
            <person name="Benko-Iseppon A.M."/>
        </authorList>
    </citation>
    <scope>NUCLEOTIDE SEQUENCE [LARGE SCALE GENOMIC DNA]</scope>
    <source>
        <tissue evidence="2">Leaves</tissue>
    </source>
</reference>
<dbReference type="EMBL" id="JASCZI010091452">
    <property type="protein sequence ID" value="MED6150371.1"/>
    <property type="molecule type" value="Genomic_DNA"/>
</dbReference>